<dbReference type="PANTHER" id="PTHR47485">
    <property type="entry name" value="THYLAKOID LUMENAL 17.4 KDA PROTEIN, CHLOROPLASTIC"/>
    <property type="match status" value="1"/>
</dbReference>
<dbReference type="Gene3D" id="2.160.20.80">
    <property type="entry name" value="E3 ubiquitin-protein ligase SopA"/>
    <property type="match status" value="1"/>
</dbReference>
<dbReference type="InterPro" id="IPR001646">
    <property type="entry name" value="5peptide_repeat"/>
</dbReference>
<evidence type="ECO:0000313" key="2">
    <source>
        <dbReference type="EMBL" id="XDV69459.1"/>
    </source>
</evidence>
<keyword evidence="2" id="KW-0614">Plasmid</keyword>
<reference evidence="2" key="1">
    <citation type="submission" date="2024-08" db="EMBL/GenBank/DDBJ databases">
        <authorList>
            <person name="Yu S.T."/>
        </authorList>
    </citation>
    <scope>NUCLEOTIDE SEQUENCE</scope>
    <source>
        <strain evidence="2">R33</strain>
        <plasmid evidence="2">unnamed1</plasmid>
    </source>
</reference>
<name>A0AB39YJ72_9ACTN</name>
<protein>
    <submittedName>
        <fullName evidence="2">Pentapeptide repeat-containing protein</fullName>
    </submittedName>
</protein>
<evidence type="ECO:0000256" key="1">
    <source>
        <dbReference type="ARBA" id="ARBA00022737"/>
    </source>
</evidence>
<gene>
    <name evidence="2" type="ORF">AB5J51_41825</name>
</gene>
<accession>A0AB39YJ72</accession>
<geneLocation type="plasmid" evidence="2">
    <name>unnamed1</name>
</geneLocation>
<keyword evidence="1" id="KW-0677">Repeat</keyword>
<organism evidence="2">
    <name type="scientific">Streptomyces sp. R33</name>
    <dbReference type="NCBI Taxonomy" id="3238629"/>
    <lineage>
        <taxon>Bacteria</taxon>
        <taxon>Bacillati</taxon>
        <taxon>Actinomycetota</taxon>
        <taxon>Actinomycetes</taxon>
        <taxon>Kitasatosporales</taxon>
        <taxon>Streptomycetaceae</taxon>
        <taxon>Streptomyces</taxon>
    </lineage>
</organism>
<dbReference type="AlphaFoldDB" id="A0AB39YJ72"/>
<dbReference type="Pfam" id="PF00805">
    <property type="entry name" value="Pentapeptide"/>
    <property type="match status" value="3"/>
</dbReference>
<dbReference type="SUPFAM" id="SSF141571">
    <property type="entry name" value="Pentapeptide repeat-like"/>
    <property type="match status" value="1"/>
</dbReference>
<proteinExistence type="predicted"/>
<sequence>MEKTVAVLASIGALILVGFTWKSITQVNSSQAIDREGHITDRYMAAVELLGNRDSEEVRLGGLYGLQRVMQDSSRDQPTVINVVSTFIRAHSPKPPEAKLRALPSDITAALAVLRTRDGRHDGDVHVDLHDTDLQSANLREAVLTRADLRNAFMFVADLSDADLGRARLDGAVLRNAKLFHARLGVADLSDADLSGARLGGADLSDAKLGRANLASAYLGDANLRSADLRSADLSAAYLGGVNLSGADLSRAKLGGADLRDANLRRADLTEATLVCADLRAAVLQGADIGKDQLMSARVNTDTALPASLAGDPELKKKAASQTWPDDCKWGARWGAR</sequence>
<dbReference type="PANTHER" id="PTHR47485:SF1">
    <property type="entry name" value="THYLAKOID LUMENAL 17.4 KDA PROTEIN, CHLOROPLASTIC"/>
    <property type="match status" value="1"/>
</dbReference>
<dbReference type="RefSeq" id="WP_369780641.1">
    <property type="nucleotide sequence ID" value="NZ_CP165728.1"/>
</dbReference>
<dbReference type="EMBL" id="CP165728">
    <property type="protein sequence ID" value="XDV69459.1"/>
    <property type="molecule type" value="Genomic_DNA"/>
</dbReference>